<dbReference type="STRING" id="1140003.OMY_00846"/>
<evidence type="ECO:0000259" key="1">
    <source>
        <dbReference type="Pfam" id="PF01408"/>
    </source>
</evidence>
<dbReference type="InterPro" id="IPR055170">
    <property type="entry name" value="GFO_IDH_MocA-like_dom"/>
</dbReference>
<dbReference type="PANTHER" id="PTHR43054:SF1">
    <property type="entry name" value="SCYLLO-INOSITOL 2-DEHYDROGENASE (NADP(+)) IOLU"/>
    <property type="match status" value="1"/>
</dbReference>
<dbReference type="Proteomes" id="UP000015961">
    <property type="component" value="Unassembled WGS sequence"/>
</dbReference>
<dbReference type="Pfam" id="PF22725">
    <property type="entry name" value="GFO_IDH_MocA_C3"/>
    <property type="match status" value="1"/>
</dbReference>
<dbReference type="InterPro" id="IPR000683">
    <property type="entry name" value="Gfo/Idh/MocA-like_OxRdtase_N"/>
</dbReference>
<accession>S0P1Q1</accession>
<feature type="domain" description="GFO/IDH/MocA-like oxidoreductase" evidence="2">
    <location>
        <begin position="166"/>
        <end position="249"/>
    </location>
</feature>
<dbReference type="PATRIC" id="fig|1140003.3.peg.803"/>
<gene>
    <name evidence="3" type="ORF">I573_01832</name>
</gene>
<sequence length="338" mass="37827">MLKLGIIGTNWISQQFVQAAVSSKRYALHSVYSRRQSSATEFIEESMQDNVQSYTHLEEFFQDKQLEVVYIASPNALHFEQAKQAILNGKHVIVEKPAFSNPAEMNEIIDLANLHKVCYFEGARNIHEHNFQVLKNQLPTLNQIMGASFTYMKYSSRYDDVLAGDVPNIFSLEFSGGALMDLGVYPIYAAVGLFGQPQTVEYYAQKIRTGVDGSGYGILHYDGFDVSVHFGKTADSFAPSEIYLTDGTIVLDGINVITSATQTNRQTKTEATLALQKAHENPLYEEACAFADLLTSIDKAKTATQYEELVELSRSVNLVLYEMRQKAGIHFPADQKMN</sequence>
<dbReference type="Pfam" id="PF01408">
    <property type="entry name" value="GFO_IDH_MocA"/>
    <property type="match status" value="1"/>
</dbReference>
<dbReference type="InterPro" id="IPR036291">
    <property type="entry name" value="NAD(P)-bd_dom_sf"/>
</dbReference>
<dbReference type="GO" id="GO:0000166">
    <property type="term" value="F:nucleotide binding"/>
    <property type="evidence" value="ECO:0007669"/>
    <property type="project" value="InterPro"/>
</dbReference>
<comment type="caution">
    <text evidence="3">The sequence shown here is derived from an EMBL/GenBank/DDBJ whole genome shotgun (WGS) entry which is preliminary data.</text>
</comment>
<keyword evidence="4" id="KW-1185">Reference proteome</keyword>
<dbReference type="SUPFAM" id="SSF55347">
    <property type="entry name" value="Glyceraldehyde-3-phosphate dehydrogenase-like, C-terminal domain"/>
    <property type="match status" value="1"/>
</dbReference>
<dbReference type="eggNOG" id="COG0673">
    <property type="taxonomic scope" value="Bacteria"/>
</dbReference>
<dbReference type="AlphaFoldDB" id="S0P1Q1"/>
<feature type="domain" description="Gfo/Idh/MocA-like oxidoreductase N-terminal" evidence="1">
    <location>
        <begin position="3"/>
        <end position="121"/>
    </location>
</feature>
<evidence type="ECO:0000313" key="3">
    <source>
        <dbReference type="EMBL" id="EOT84105.1"/>
    </source>
</evidence>
<dbReference type="Gene3D" id="3.40.50.720">
    <property type="entry name" value="NAD(P)-binding Rossmann-like Domain"/>
    <property type="match status" value="1"/>
</dbReference>
<name>S0P1Q1_9ENTE</name>
<reference evidence="3 4" key="1">
    <citation type="submission" date="2013-03" db="EMBL/GenBank/DDBJ databases">
        <title>The Genome Sequence of Enterococcus sulfureus ATCC_49903 (PacBio/Illumina hybrid assembly).</title>
        <authorList>
            <consortium name="The Broad Institute Genomics Platform"/>
            <consortium name="The Broad Institute Genome Sequencing Center for Infectious Disease"/>
            <person name="Earl A."/>
            <person name="Russ C."/>
            <person name="Gilmore M."/>
            <person name="Surin D."/>
            <person name="Walker B."/>
            <person name="Young S."/>
            <person name="Zeng Q."/>
            <person name="Gargeya S."/>
            <person name="Fitzgerald M."/>
            <person name="Haas B."/>
            <person name="Abouelleil A."/>
            <person name="Allen A.W."/>
            <person name="Alvarado L."/>
            <person name="Arachchi H.M."/>
            <person name="Berlin A.M."/>
            <person name="Chapman S.B."/>
            <person name="Gainer-Dewar J."/>
            <person name="Goldberg J."/>
            <person name="Griggs A."/>
            <person name="Gujja S."/>
            <person name="Hansen M."/>
            <person name="Howarth C."/>
            <person name="Imamovic A."/>
            <person name="Ireland A."/>
            <person name="Larimer J."/>
            <person name="McCowan C."/>
            <person name="Murphy C."/>
            <person name="Pearson M."/>
            <person name="Poon T.W."/>
            <person name="Priest M."/>
            <person name="Roberts A."/>
            <person name="Saif S."/>
            <person name="Shea T."/>
            <person name="Sisk P."/>
            <person name="Sykes S."/>
            <person name="Wortman J."/>
            <person name="Nusbaum C."/>
            <person name="Birren B."/>
        </authorList>
    </citation>
    <scope>NUCLEOTIDE SEQUENCE [LARGE SCALE GENOMIC DNA]</scope>
    <source>
        <strain evidence="3 4">ATCC 49903</strain>
    </source>
</reference>
<dbReference type="PANTHER" id="PTHR43054">
    <property type="match status" value="1"/>
</dbReference>
<proteinExistence type="predicted"/>
<protein>
    <submittedName>
        <fullName evidence="3">Uncharacterized protein</fullName>
    </submittedName>
</protein>
<dbReference type="OrthoDB" id="9815825at2"/>
<evidence type="ECO:0000259" key="2">
    <source>
        <dbReference type="Pfam" id="PF22725"/>
    </source>
</evidence>
<dbReference type="RefSeq" id="WP_016185300.1">
    <property type="nucleotide sequence ID" value="NZ_ASWO01000005.1"/>
</dbReference>
<dbReference type="Gene3D" id="3.30.360.10">
    <property type="entry name" value="Dihydrodipicolinate Reductase, domain 2"/>
    <property type="match status" value="1"/>
</dbReference>
<dbReference type="EMBL" id="ASWO01000005">
    <property type="protein sequence ID" value="EOT84105.1"/>
    <property type="molecule type" value="Genomic_DNA"/>
</dbReference>
<evidence type="ECO:0000313" key="4">
    <source>
        <dbReference type="Proteomes" id="UP000015961"/>
    </source>
</evidence>
<dbReference type="SUPFAM" id="SSF51735">
    <property type="entry name" value="NAD(P)-binding Rossmann-fold domains"/>
    <property type="match status" value="1"/>
</dbReference>
<organism evidence="3 4">
    <name type="scientific">Enterococcus sulfureus ATCC 49903</name>
    <dbReference type="NCBI Taxonomy" id="1140003"/>
    <lineage>
        <taxon>Bacteria</taxon>
        <taxon>Bacillati</taxon>
        <taxon>Bacillota</taxon>
        <taxon>Bacilli</taxon>
        <taxon>Lactobacillales</taxon>
        <taxon>Enterococcaceae</taxon>
        <taxon>Enterococcus</taxon>
    </lineage>
</organism>